<name>A0A6I3LKQ2_9FLAO</name>
<keyword evidence="3" id="KW-1185">Reference proteome</keyword>
<comment type="caution">
    <text evidence="2">The sequence shown here is derived from an EMBL/GenBank/DDBJ whole genome shotgun (WGS) entry which is preliminary data.</text>
</comment>
<keyword evidence="1" id="KW-0812">Transmembrane</keyword>
<feature type="transmembrane region" description="Helical" evidence="1">
    <location>
        <begin position="7"/>
        <end position="26"/>
    </location>
</feature>
<dbReference type="EMBL" id="WMJX01000033">
    <property type="protein sequence ID" value="MTG98903.1"/>
    <property type="molecule type" value="Genomic_DNA"/>
</dbReference>
<keyword evidence="1" id="KW-1133">Transmembrane helix</keyword>
<proteinExistence type="predicted"/>
<dbReference type="Proteomes" id="UP000438760">
    <property type="component" value="Unassembled WGS sequence"/>
</dbReference>
<organism evidence="2 3">
    <name type="scientific">Myroides albus</name>
    <dbReference type="NCBI Taxonomy" id="2562892"/>
    <lineage>
        <taxon>Bacteria</taxon>
        <taxon>Pseudomonadati</taxon>
        <taxon>Bacteroidota</taxon>
        <taxon>Flavobacteriia</taxon>
        <taxon>Flavobacteriales</taxon>
        <taxon>Flavobacteriaceae</taxon>
        <taxon>Myroides</taxon>
    </lineage>
</organism>
<dbReference type="AlphaFoldDB" id="A0A6I3LKQ2"/>
<protein>
    <recommendedName>
        <fullName evidence="4">Lipoprotein</fullName>
    </recommendedName>
</protein>
<evidence type="ECO:0000256" key="1">
    <source>
        <dbReference type="SAM" id="Phobius"/>
    </source>
</evidence>
<keyword evidence="1" id="KW-0472">Membrane</keyword>
<dbReference type="OrthoDB" id="1360086at2"/>
<evidence type="ECO:0008006" key="4">
    <source>
        <dbReference type="Google" id="ProtNLM"/>
    </source>
</evidence>
<accession>A0A6I3LKQ2</accession>
<evidence type="ECO:0000313" key="2">
    <source>
        <dbReference type="EMBL" id="MTG98903.1"/>
    </source>
</evidence>
<evidence type="ECO:0000313" key="3">
    <source>
        <dbReference type="Proteomes" id="UP000438760"/>
    </source>
</evidence>
<dbReference type="RefSeq" id="WP_155092912.1">
    <property type="nucleotide sequence ID" value="NZ_WMJX01000033.1"/>
</dbReference>
<sequence length="152" mass="17306">MKKMKFEILKYGIYGVIGTVVLLGIFSCNDIEQKRVLYTAVKGTDTAFLEITTYEKRFYGNYEVNYGNRSRKDTGTVEGEIVGDTLRGKFRYLSYGGNKTIKPIIFLRQGNKLKQGRGAVASYMGISYFMPDSYIDFDDSFVFDSIGIKNQK</sequence>
<reference evidence="2 3" key="1">
    <citation type="submission" date="2019-11" db="EMBL/GenBank/DDBJ databases">
        <title>Genome of Strain BIT-d1.</title>
        <authorList>
            <person name="Yang Y."/>
        </authorList>
    </citation>
    <scope>NUCLEOTIDE SEQUENCE [LARGE SCALE GENOMIC DNA]</scope>
    <source>
        <strain evidence="2 3">BIT-d1</strain>
    </source>
</reference>
<dbReference type="PROSITE" id="PS51257">
    <property type="entry name" value="PROKAR_LIPOPROTEIN"/>
    <property type="match status" value="1"/>
</dbReference>
<gene>
    <name evidence="2" type="ORF">GJV76_12310</name>
</gene>